<sequence>MPAARALFPVFCLAAGLTAAGALLPEAAQGMDMACHASARDFANAHAGGGRDMGISILEGAMNGTVAGGAWAGPSGAERGAHAGAALGVLGTMAQDPRVWQALYDSAYRTCLTQRYSAPGYSAPAYGLPAYGQPAYGAPSYVAPAQGSQMPPLPPQQAMPQQPAPSVPLEEFQSSGGPCGSSASYRKFAPGTQPSTFTARSGGNCQ</sequence>
<evidence type="ECO:0000313" key="4">
    <source>
        <dbReference type="Proteomes" id="UP000183900"/>
    </source>
</evidence>
<evidence type="ECO:0000313" key="3">
    <source>
        <dbReference type="EMBL" id="CUA96150.1"/>
    </source>
</evidence>
<feature type="compositionally biased region" description="Polar residues" evidence="1">
    <location>
        <begin position="192"/>
        <end position="206"/>
    </location>
</feature>
<feature type="chain" id="PRO_5005505074" evidence="2">
    <location>
        <begin position="20"/>
        <end position="206"/>
    </location>
</feature>
<evidence type="ECO:0000256" key="1">
    <source>
        <dbReference type="SAM" id="MobiDB-lite"/>
    </source>
</evidence>
<accession>A0A0K6HZ49</accession>
<reference evidence="4" key="1">
    <citation type="submission" date="2015-08" db="EMBL/GenBank/DDBJ databases">
        <authorList>
            <person name="Varghese N."/>
        </authorList>
    </citation>
    <scope>NUCLEOTIDE SEQUENCE [LARGE SCALE GENOMIC DNA]</scope>
    <source>
        <strain evidence="4">DSM 23407</strain>
    </source>
</reference>
<dbReference type="AlphaFoldDB" id="A0A0K6HZ49"/>
<proteinExistence type="predicted"/>
<protein>
    <submittedName>
        <fullName evidence="3">Uncharacterized protein</fullName>
    </submittedName>
</protein>
<feature type="signal peptide" evidence="2">
    <location>
        <begin position="1"/>
        <end position="19"/>
    </location>
</feature>
<name>A0A0K6HZ49_9HYPH</name>
<dbReference type="EMBL" id="CYHE01000005">
    <property type="protein sequence ID" value="CUA96150.1"/>
    <property type="molecule type" value="Genomic_DNA"/>
</dbReference>
<keyword evidence="2" id="KW-0732">Signal</keyword>
<feature type="compositionally biased region" description="Pro residues" evidence="1">
    <location>
        <begin position="151"/>
        <end position="166"/>
    </location>
</feature>
<evidence type="ECO:0000256" key="2">
    <source>
        <dbReference type="SAM" id="SignalP"/>
    </source>
</evidence>
<keyword evidence="4" id="KW-1185">Reference proteome</keyword>
<feature type="region of interest" description="Disordered" evidence="1">
    <location>
        <begin position="143"/>
        <end position="206"/>
    </location>
</feature>
<gene>
    <name evidence="3" type="ORF">Ga0061067_10549</name>
</gene>
<dbReference type="OrthoDB" id="7678996at2"/>
<feature type="compositionally biased region" description="Polar residues" evidence="1">
    <location>
        <begin position="172"/>
        <end position="184"/>
    </location>
</feature>
<dbReference type="Proteomes" id="UP000183900">
    <property type="component" value="Unassembled WGS sequence"/>
</dbReference>
<organism evidence="3 4">
    <name type="scientific">Pannonibacter indicus</name>
    <dbReference type="NCBI Taxonomy" id="466044"/>
    <lineage>
        <taxon>Bacteria</taxon>
        <taxon>Pseudomonadati</taxon>
        <taxon>Pseudomonadota</taxon>
        <taxon>Alphaproteobacteria</taxon>
        <taxon>Hyphomicrobiales</taxon>
        <taxon>Stappiaceae</taxon>
        <taxon>Pannonibacter</taxon>
    </lineage>
</organism>